<dbReference type="Proteomes" id="UP000272015">
    <property type="component" value="Unassembled WGS sequence"/>
</dbReference>
<protein>
    <submittedName>
        <fullName evidence="1">Uncharacterized protein</fullName>
    </submittedName>
</protein>
<name>A0A3A5MF23_9MICO</name>
<reference evidence="1 2" key="1">
    <citation type="submission" date="2018-09" db="EMBL/GenBank/DDBJ databases">
        <title>Novel species of Cryobacterium.</title>
        <authorList>
            <person name="Liu Q."/>
            <person name="Xin Y.-H."/>
        </authorList>
    </citation>
    <scope>NUCLEOTIDE SEQUENCE [LARGE SCALE GENOMIC DNA]</scope>
    <source>
        <strain evidence="1 2">Hh39</strain>
    </source>
</reference>
<comment type="caution">
    <text evidence="1">The sequence shown here is derived from an EMBL/GenBank/DDBJ whole genome shotgun (WGS) entry which is preliminary data.</text>
</comment>
<gene>
    <name evidence="1" type="ORF">D6T64_11615</name>
</gene>
<dbReference type="EMBL" id="QZVS01000085">
    <property type="protein sequence ID" value="RJT88032.1"/>
    <property type="molecule type" value="Genomic_DNA"/>
</dbReference>
<proteinExistence type="predicted"/>
<accession>A0A3A5MF23</accession>
<evidence type="ECO:0000313" key="2">
    <source>
        <dbReference type="Proteomes" id="UP000272015"/>
    </source>
</evidence>
<keyword evidence="2" id="KW-1185">Reference proteome</keyword>
<evidence type="ECO:0000313" key="1">
    <source>
        <dbReference type="EMBL" id="RJT88032.1"/>
    </source>
</evidence>
<dbReference type="AlphaFoldDB" id="A0A3A5MF23"/>
<organism evidence="1 2">
    <name type="scientific">Cryobacterium melibiosiphilum</name>
    <dbReference type="NCBI Taxonomy" id="995039"/>
    <lineage>
        <taxon>Bacteria</taxon>
        <taxon>Bacillati</taxon>
        <taxon>Actinomycetota</taxon>
        <taxon>Actinomycetes</taxon>
        <taxon>Micrococcales</taxon>
        <taxon>Microbacteriaceae</taxon>
        <taxon>Cryobacterium</taxon>
    </lineage>
</organism>
<dbReference type="RefSeq" id="WP_119974841.1">
    <property type="nucleotide sequence ID" value="NZ_JBHSQA010000011.1"/>
</dbReference>
<sequence length="65" mass="6639">MVIGWFGGLGSDTVEVVFADVQASVGAGVAFGHAAVTFTGNSARGERLRSMTNRITVNLAQRGGA</sequence>